<organism evidence="9 10">
    <name type="scientific">Maudiozyma saulgeensis</name>
    <dbReference type="NCBI Taxonomy" id="1789683"/>
    <lineage>
        <taxon>Eukaryota</taxon>
        <taxon>Fungi</taxon>
        <taxon>Dikarya</taxon>
        <taxon>Ascomycota</taxon>
        <taxon>Saccharomycotina</taxon>
        <taxon>Saccharomycetes</taxon>
        <taxon>Saccharomycetales</taxon>
        <taxon>Saccharomycetaceae</taxon>
        <taxon>Maudiozyma</taxon>
    </lineage>
</organism>
<name>A0A1X7R829_9SACH</name>
<accession>A0A1X7R829</accession>
<evidence type="ECO:0000256" key="5">
    <source>
        <dbReference type="ARBA" id="ARBA00023163"/>
    </source>
</evidence>
<evidence type="ECO:0000256" key="4">
    <source>
        <dbReference type="ARBA" id="ARBA00023125"/>
    </source>
</evidence>
<dbReference type="PROSITE" id="PS00463">
    <property type="entry name" value="ZN2_CY6_FUNGAL_1"/>
    <property type="match status" value="1"/>
</dbReference>
<dbReference type="Proteomes" id="UP000196158">
    <property type="component" value="Unassembled WGS sequence"/>
</dbReference>
<proteinExistence type="predicted"/>
<evidence type="ECO:0000313" key="9">
    <source>
        <dbReference type="EMBL" id="SMN21396.1"/>
    </source>
</evidence>
<evidence type="ECO:0000313" key="10">
    <source>
        <dbReference type="Proteomes" id="UP000196158"/>
    </source>
</evidence>
<evidence type="ECO:0000256" key="6">
    <source>
        <dbReference type="ARBA" id="ARBA00023242"/>
    </source>
</evidence>
<keyword evidence="5" id="KW-0804">Transcription</keyword>
<dbReference type="PANTHER" id="PTHR31668">
    <property type="entry name" value="GLUCOSE TRANSPORT TRANSCRIPTION REGULATOR RGT1-RELATED-RELATED"/>
    <property type="match status" value="1"/>
</dbReference>
<feature type="domain" description="Zn(2)-C6 fungal-type" evidence="8">
    <location>
        <begin position="59"/>
        <end position="91"/>
    </location>
</feature>
<dbReference type="GO" id="GO:0005634">
    <property type="term" value="C:nucleus"/>
    <property type="evidence" value="ECO:0007669"/>
    <property type="project" value="TreeGrafter"/>
</dbReference>
<dbReference type="PANTHER" id="PTHR31668:SF9">
    <property type="entry name" value="URACIL CATABOLISM PROTEIN 2"/>
    <property type="match status" value="1"/>
</dbReference>
<evidence type="ECO:0000256" key="1">
    <source>
        <dbReference type="ARBA" id="ARBA00022723"/>
    </source>
</evidence>
<keyword evidence="6" id="KW-0539">Nucleus</keyword>
<dbReference type="Gene3D" id="4.10.240.10">
    <property type="entry name" value="Zn(2)-C6 fungal-type DNA-binding domain"/>
    <property type="match status" value="1"/>
</dbReference>
<dbReference type="InterPro" id="IPR001138">
    <property type="entry name" value="Zn2Cys6_DnaBD"/>
</dbReference>
<dbReference type="SMART" id="SM00066">
    <property type="entry name" value="GAL4"/>
    <property type="match status" value="1"/>
</dbReference>
<dbReference type="AlphaFoldDB" id="A0A1X7R829"/>
<evidence type="ECO:0000256" key="7">
    <source>
        <dbReference type="SAM" id="MobiDB-lite"/>
    </source>
</evidence>
<feature type="region of interest" description="Disordered" evidence="7">
    <location>
        <begin position="710"/>
        <end position="760"/>
    </location>
</feature>
<keyword evidence="10" id="KW-1185">Reference proteome</keyword>
<keyword evidence="3" id="KW-0805">Transcription regulation</keyword>
<reference evidence="9 10" key="1">
    <citation type="submission" date="2017-04" db="EMBL/GenBank/DDBJ databases">
        <authorList>
            <person name="Afonso C.L."/>
            <person name="Miller P.J."/>
            <person name="Scott M.A."/>
            <person name="Spackman E."/>
            <person name="Goraichik I."/>
            <person name="Dimitrov K.M."/>
            <person name="Suarez D.L."/>
            <person name="Swayne D.E."/>
        </authorList>
    </citation>
    <scope>NUCLEOTIDE SEQUENCE [LARGE SCALE GENOMIC DNA]</scope>
</reference>
<gene>
    <name evidence="9" type="ORF">KASA_0K00374G</name>
</gene>
<evidence type="ECO:0000256" key="2">
    <source>
        <dbReference type="ARBA" id="ARBA00022833"/>
    </source>
</evidence>
<feature type="compositionally biased region" description="Basic and acidic residues" evidence="7">
    <location>
        <begin position="727"/>
        <end position="736"/>
    </location>
</feature>
<dbReference type="GO" id="GO:0008270">
    <property type="term" value="F:zinc ion binding"/>
    <property type="evidence" value="ECO:0007669"/>
    <property type="project" value="InterPro"/>
</dbReference>
<dbReference type="GO" id="GO:0001080">
    <property type="term" value="P:nitrogen catabolite activation of transcription from RNA polymerase II promoter"/>
    <property type="evidence" value="ECO:0007669"/>
    <property type="project" value="TreeGrafter"/>
</dbReference>
<dbReference type="GO" id="GO:0000981">
    <property type="term" value="F:DNA-binding transcription factor activity, RNA polymerase II-specific"/>
    <property type="evidence" value="ECO:0007669"/>
    <property type="project" value="InterPro"/>
</dbReference>
<dbReference type="InterPro" id="IPR036864">
    <property type="entry name" value="Zn2-C6_fun-type_DNA-bd_sf"/>
</dbReference>
<dbReference type="InterPro" id="IPR050797">
    <property type="entry name" value="Carb_Metab_Trans_Reg"/>
</dbReference>
<dbReference type="GO" id="GO:0003677">
    <property type="term" value="F:DNA binding"/>
    <property type="evidence" value="ECO:0007669"/>
    <property type="project" value="UniProtKB-KW"/>
</dbReference>
<keyword evidence="2" id="KW-0862">Zinc</keyword>
<protein>
    <submittedName>
        <fullName evidence="9">Similar to Saccharomyces cerevisiae YDR520C URC2 Putative Zn(II)2Cys6 motif containing transcription factor</fullName>
    </submittedName>
</protein>
<keyword evidence="4" id="KW-0238">DNA-binding</keyword>
<dbReference type="EMBL" id="FXLY01000008">
    <property type="protein sequence ID" value="SMN21396.1"/>
    <property type="molecule type" value="Genomic_DNA"/>
</dbReference>
<keyword evidence="1" id="KW-0479">Metal-binding</keyword>
<feature type="compositionally biased region" description="Polar residues" evidence="7">
    <location>
        <begin position="737"/>
        <end position="750"/>
    </location>
</feature>
<dbReference type="STRING" id="1789683.A0A1X7R829"/>
<evidence type="ECO:0000259" key="8">
    <source>
        <dbReference type="PROSITE" id="PS50048"/>
    </source>
</evidence>
<sequence length="790" mass="91324">MNENSTTDHGNNGEALEPTNNLTAIENVEESDNKIANLKVDKKILDPTKRMRKKRKLYSCETCRKFKTRCDFEPVVGKCHRCNVLKIDCSLTKEREEEILSAIEAHPFETDENIDVERSDTTYDMDSAKILHSGSISANHPLTTRLNERLTTLEHKFDSLNNKIDLLLMLAQGSSSAKSSAEDVINNSHIIHDDLNDKPSRLRNNLLKKIETDEDHVDIINIQSNTGSTEFYKLKETPLKIINDIDERLFPLTATSKKEALDREQRPSAVARVNFLQFYEKNSALCLELCKEFLVRSHFWIIPGGMKELNDDFVRNHLFITSVYTIIAMSSSDNEKYDELQETLYPLVERLLTNTLTMFDKLIVHDIEAILYCCMFHISRKAKRHRQLKFNSMVLANFALFSLMNNIDFYKLKERVLTQEKYEDTDLYHLRVLNSLTACHLQYSIAHGSMSPQDKMLKEFNNLIAKFPQSNFGDDIKLSEINLGDIVTSIFTDFGKFFEDFLIRFSKEHHNTKERQFLVFPELEYWLKNWEELLAKDGGGVLLFTYDFYHTMICRSFLTEFLDQVKTSPFLLESITYTMRKHIFSLLKGFLRLPSSLIKGAPILTTNEMVYACMTLSDYLHWFEPNEKQEILSICTRVYWHLNTIGEKLNEVTENVGKIIKFIITTAKSRVNMGPFTPSFIDISTLKPEVQEETQDQRSISTVIEKIENNLTEQKDTPTLHKNTPSDARHVTKDETSPSSTKNDSTTSASKPGAQFSMPDVDRFNSFEDFFQDFFTHLKPATQKMFPSSK</sequence>
<dbReference type="OrthoDB" id="2595934at2759"/>
<dbReference type="CDD" id="cd00067">
    <property type="entry name" value="GAL4"/>
    <property type="match status" value="1"/>
</dbReference>
<dbReference type="SUPFAM" id="SSF57701">
    <property type="entry name" value="Zn2/Cys6 DNA-binding domain"/>
    <property type="match status" value="1"/>
</dbReference>
<evidence type="ECO:0000256" key="3">
    <source>
        <dbReference type="ARBA" id="ARBA00023015"/>
    </source>
</evidence>
<feature type="compositionally biased region" description="Basic and acidic residues" evidence="7">
    <location>
        <begin position="710"/>
        <end position="719"/>
    </location>
</feature>
<dbReference type="PROSITE" id="PS50048">
    <property type="entry name" value="ZN2_CY6_FUNGAL_2"/>
    <property type="match status" value="1"/>
</dbReference>